<evidence type="ECO:0000259" key="5">
    <source>
        <dbReference type="PROSITE" id="PS51698"/>
    </source>
</evidence>
<dbReference type="InterPro" id="IPR015943">
    <property type="entry name" value="WD40/YVTN_repeat-like_dom_sf"/>
</dbReference>
<dbReference type="SMART" id="SM00504">
    <property type="entry name" value="Ubox"/>
    <property type="match status" value="1"/>
</dbReference>
<evidence type="ECO:0000313" key="7">
    <source>
        <dbReference type="Proteomes" id="UP000475862"/>
    </source>
</evidence>
<dbReference type="InterPro" id="IPR019775">
    <property type="entry name" value="WD40_repeat_CS"/>
</dbReference>
<accession>A0A6G0T6H1</accession>
<dbReference type="InterPro" id="IPR003613">
    <property type="entry name" value="Ubox_domain"/>
</dbReference>
<dbReference type="Gene3D" id="2.130.10.10">
    <property type="entry name" value="YVTN repeat-like/Quinoprotein amine dehydrogenase"/>
    <property type="match status" value="5"/>
</dbReference>
<dbReference type="InterPro" id="IPR020472">
    <property type="entry name" value="WD40_PAC1"/>
</dbReference>
<feature type="repeat" description="WD" evidence="3">
    <location>
        <begin position="205"/>
        <end position="239"/>
    </location>
</feature>
<organism evidence="6 7">
    <name type="scientific">Aphis glycines</name>
    <name type="common">Soybean aphid</name>
    <dbReference type="NCBI Taxonomy" id="307491"/>
    <lineage>
        <taxon>Eukaryota</taxon>
        <taxon>Metazoa</taxon>
        <taxon>Ecdysozoa</taxon>
        <taxon>Arthropoda</taxon>
        <taxon>Hexapoda</taxon>
        <taxon>Insecta</taxon>
        <taxon>Pterygota</taxon>
        <taxon>Neoptera</taxon>
        <taxon>Paraneoptera</taxon>
        <taxon>Hemiptera</taxon>
        <taxon>Sternorrhyncha</taxon>
        <taxon>Aphidomorpha</taxon>
        <taxon>Aphidoidea</taxon>
        <taxon>Aphididae</taxon>
        <taxon>Aphidini</taxon>
        <taxon>Aphis</taxon>
        <taxon>Aphis</taxon>
    </lineage>
</organism>
<dbReference type="SUPFAM" id="SSF57850">
    <property type="entry name" value="RING/U-box"/>
    <property type="match status" value="1"/>
</dbReference>
<dbReference type="GO" id="GO:0016567">
    <property type="term" value="P:protein ubiquitination"/>
    <property type="evidence" value="ECO:0007669"/>
    <property type="project" value="InterPro"/>
</dbReference>
<feature type="repeat" description="WD" evidence="3">
    <location>
        <begin position="74"/>
        <end position="114"/>
    </location>
</feature>
<keyword evidence="1 3" id="KW-0853">WD repeat</keyword>
<dbReference type="PROSITE" id="PS00678">
    <property type="entry name" value="WD_REPEATS_1"/>
    <property type="match status" value="1"/>
</dbReference>
<dbReference type="CDD" id="cd00200">
    <property type="entry name" value="WD40"/>
    <property type="match status" value="2"/>
</dbReference>
<keyword evidence="7" id="KW-1185">Reference proteome</keyword>
<dbReference type="PRINTS" id="PR00320">
    <property type="entry name" value="GPROTEINBRPT"/>
</dbReference>
<dbReference type="SMART" id="SM00320">
    <property type="entry name" value="WD40"/>
    <property type="match status" value="14"/>
</dbReference>
<dbReference type="PROSITE" id="PS50082">
    <property type="entry name" value="WD_REPEATS_2"/>
    <property type="match status" value="9"/>
</dbReference>
<feature type="transmembrane region" description="Helical" evidence="4">
    <location>
        <begin position="21"/>
        <end position="39"/>
    </location>
</feature>
<dbReference type="InterPro" id="IPR036322">
    <property type="entry name" value="WD40_repeat_dom_sf"/>
</dbReference>
<dbReference type="SUPFAM" id="SSF50978">
    <property type="entry name" value="WD40 repeat-like"/>
    <property type="match status" value="3"/>
</dbReference>
<keyword evidence="4" id="KW-1133">Transmembrane helix</keyword>
<dbReference type="PANTHER" id="PTHR19848:SF8">
    <property type="entry name" value="F-BOX AND WD REPEAT DOMAIN CONTAINING 7"/>
    <property type="match status" value="1"/>
</dbReference>
<sequence length="883" mass="98122">MYNDDAPSACSRHSIYSIVSILLYYISIHYTYALFVQYFSALVQSRPLRHAVMSSADTTCAVDVPVAAKRIQTIHKHASDVTKCCFSKRFHLAVGSSDRTVSVWEWRSGHGFEEKSYSPLTHHKYMVTGVQFDGDATLLATSSLDGSTTLCDVETGRIVHTFVQNSCGGIRSSCFVANYKYFVSAGDDGTMCVWDMFRRVLVRTITAHEEAISMICCSTDSRIILTGDTTGVAKVWSVSELTDTCGKTTPLYVLFDCHDMGVNSADISSVTTITIIRIFLAVADKGKVYSALTCGNDNLVKIWRLTLWKKNASSHQCAVEMVHTLNGHSSTVTSVCFCIGDDATLFASTSMDKTTRIWRMVESNNAVCLQVLEGHTRYVNTCGFSQDGLLFVTGSNDKSVIVWDVKGHLDLNVKLHDSSENLKSPVNIRREIQVEVSLREKVMFTNSVNSCDFSDECKYFVASGGDKTIRVWNFDENGRIEECKDSPLHAHHYSVQQMVISPCSSYMASCSLDGMTVIWDLNTLKQKGSLHTEYGGARSCSFSGNSELIAVACNNEIVFVWKIETLQLVAKLCGNDEDVTCVSFSPDSRYLMSGCVEGHFRIWSVHPKKYIISETSAIVQDKAHDIGITSAHFAFKNPSRKLRSMLMVTGGSDAAVKVWRLLDGQIDFKMKFVGHGSDVTCVKFPRHITTFLASTSLDKTARIWQTKTGDCLHVIDPKDAILTCCSFSSNNKILATDAVDKIKDLKPFVNKIVGSLDKAMFLWNLPLDDEDATSIRKSTSLESHKMRLSGISDDDRRDLEVALSKLSSSTIIPDEFICPITQQIFRDPVICSDGHTYDRSAMMSWFRRGKFSSPLTNEPLVSKSMTSNTTIKEAISVFIQQNQ</sequence>
<keyword evidence="4" id="KW-0812">Transmembrane</keyword>
<reference evidence="6 7" key="1">
    <citation type="submission" date="2019-08" db="EMBL/GenBank/DDBJ databases">
        <title>The genome of the soybean aphid Biotype 1, its phylome, world population structure and adaptation to the North American continent.</title>
        <authorList>
            <person name="Giordano R."/>
            <person name="Donthu R.K."/>
            <person name="Hernandez A.G."/>
            <person name="Wright C.L."/>
            <person name="Zimin A.V."/>
        </authorList>
    </citation>
    <scope>NUCLEOTIDE SEQUENCE [LARGE SCALE GENOMIC DNA]</scope>
    <source>
        <tissue evidence="6">Whole aphids</tissue>
    </source>
</reference>
<evidence type="ECO:0000256" key="1">
    <source>
        <dbReference type="ARBA" id="ARBA00022574"/>
    </source>
</evidence>
<dbReference type="CDD" id="cd16655">
    <property type="entry name" value="RING-Ubox_WDSUB1-like"/>
    <property type="match status" value="1"/>
</dbReference>
<evidence type="ECO:0000313" key="6">
    <source>
        <dbReference type="EMBL" id="KAE9526553.1"/>
    </source>
</evidence>
<comment type="caution">
    <text evidence="6">The sequence shown here is derived from an EMBL/GenBank/DDBJ whole genome shotgun (WGS) entry which is preliminary data.</text>
</comment>
<gene>
    <name evidence="6" type="ORF">AGLY_013201</name>
</gene>
<dbReference type="InterPro" id="IPR013083">
    <property type="entry name" value="Znf_RING/FYVE/PHD"/>
</dbReference>
<dbReference type="OrthoDB" id="10064100at2759"/>
<dbReference type="EMBL" id="VYZN01000054">
    <property type="protein sequence ID" value="KAE9526553.1"/>
    <property type="molecule type" value="Genomic_DNA"/>
</dbReference>
<dbReference type="InterPro" id="IPR001680">
    <property type="entry name" value="WD40_rpt"/>
</dbReference>
<feature type="repeat" description="WD" evidence="3">
    <location>
        <begin position="672"/>
        <end position="714"/>
    </location>
</feature>
<dbReference type="Pfam" id="PF04564">
    <property type="entry name" value="U-box"/>
    <property type="match status" value="1"/>
</dbReference>
<protein>
    <recommendedName>
        <fullName evidence="5">U-box domain-containing protein</fullName>
    </recommendedName>
</protein>
<evidence type="ECO:0000256" key="3">
    <source>
        <dbReference type="PROSITE-ProRule" id="PRU00221"/>
    </source>
</evidence>
<proteinExistence type="predicted"/>
<evidence type="ECO:0000256" key="4">
    <source>
        <dbReference type="SAM" id="Phobius"/>
    </source>
</evidence>
<keyword evidence="4" id="KW-0472">Membrane</keyword>
<feature type="repeat" description="WD" evidence="3">
    <location>
        <begin position="372"/>
        <end position="406"/>
    </location>
</feature>
<feature type="domain" description="U-box" evidence="5">
    <location>
        <begin position="811"/>
        <end position="883"/>
    </location>
</feature>
<feature type="repeat" description="WD" evidence="3">
    <location>
        <begin position="120"/>
        <end position="161"/>
    </location>
</feature>
<evidence type="ECO:0000256" key="2">
    <source>
        <dbReference type="ARBA" id="ARBA00022737"/>
    </source>
</evidence>
<dbReference type="Proteomes" id="UP000475862">
    <property type="component" value="Unassembled WGS sequence"/>
</dbReference>
<dbReference type="GO" id="GO:0004842">
    <property type="term" value="F:ubiquitin-protein transferase activity"/>
    <property type="evidence" value="ECO:0007669"/>
    <property type="project" value="InterPro"/>
</dbReference>
<feature type="repeat" description="WD" evidence="3">
    <location>
        <begin position="325"/>
        <end position="360"/>
    </location>
</feature>
<name>A0A6G0T6H1_APHGL</name>
<feature type="repeat" description="WD" evidence="3">
    <location>
        <begin position="488"/>
        <end position="529"/>
    </location>
</feature>
<dbReference type="Pfam" id="PF00400">
    <property type="entry name" value="WD40"/>
    <property type="match status" value="10"/>
</dbReference>
<dbReference type="PROSITE" id="PS50294">
    <property type="entry name" value="WD_REPEATS_REGION"/>
    <property type="match status" value="4"/>
</dbReference>
<feature type="repeat" description="WD" evidence="3">
    <location>
        <begin position="445"/>
        <end position="482"/>
    </location>
</feature>
<dbReference type="Gene3D" id="3.30.40.10">
    <property type="entry name" value="Zinc/RING finger domain, C3HC4 (zinc finger)"/>
    <property type="match status" value="1"/>
</dbReference>
<keyword evidence="2" id="KW-0677">Repeat</keyword>
<dbReference type="AlphaFoldDB" id="A0A6G0T6H1"/>
<feature type="repeat" description="WD" evidence="3">
    <location>
        <begin position="572"/>
        <end position="613"/>
    </location>
</feature>
<dbReference type="PROSITE" id="PS51698">
    <property type="entry name" value="U_BOX"/>
    <property type="match status" value="1"/>
</dbReference>
<dbReference type="PANTHER" id="PTHR19848">
    <property type="entry name" value="WD40 REPEAT PROTEIN"/>
    <property type="match status" value="1"/>
</dbReference>